<proteinExistence type="predicted"/>
<dbReference type="AlphaFoldDB" id="A0A265E2L5"/>
<name>A0A265E2L5_9GAMM</name>
<dbReference type="Gene3D" id="3.40.50.1980">
    <property type="entry name" value="Nitrogenase molybdenum iron protein domain"/>
    <property type="match status" value="2"/>
</dbReference>
<keyword evidence="1" id="KW-0732">Signal</keyword>
<dbReference type="Pfam" id="PF01497">
    <property type="entry name" value="Peripla_BP_2"/>
    <property type="match status" value="1"/>
</dbReference>
<dbReference type="PROSITE" id="PS50983">
    <property type="entry name" value="FE_B12_PBP"/>
    <property type="match status" value="1"/>
</dbReference>
<keyword evidence="6" id="KW-1185">Reference proteome</keyword>
<dbReference type="EMBL" id="JH393257">
    <property type="protein sequence ID" value="EHJ93731.1"/>
    <property type="molecule type" value="Genomic_DNA"/>
</dbReference>
<evidence type="ECO:0000313" key="6">
    <source>
        <dbReference type="Proteomes" id="UP000216538"/>
    </source>
</evidence>
<dbReference type="SUPFAM" id="SSF53807">
    <property type="entry name" value="Helical backbone' metal receptor"/>
    <property type="match status" value="1"/>
</dbReference>
<reference evidence="3 5" key="1">
    <citation type="submission" date="2011-10" db="EMBL/GenBank/DDBJ databases">
        <authorList>
            <person name="Quillaguamn J."/>
            <person name="Guzmn D."/>
            <person name="Balderrama-Subieta A."/>
            <person name="Cardona-Ortuo C."/>
            <person name="Guevara-Martnez M."/>
            <person name="Callisaya-Quispe N."/>
        </authorList>
    </citation>
    <scope>NUCLEOTIDE SEQUENCE [LARGE SCALE GENOMIC DNA]</scope>
    <source>
        <strain evidence="3 5">LC1</strain>
    </source>
</reference>
<evidence type="ECO:0000313" key="3">
    <source>
        <dbReference type="EMBL" id="EHJ93731.1"/>
    </source>
</evidence>
<dbReference type="InterPro" id="IPR002491">
    <property type="entry name" value="ABC_transptr_periplasmic_BD"/>
</dbReference>
<evidence type="ECO:0000259" key="2">
    <source>
        <dbReference type="PROSITE" id="PS50983"/>
    </source>
</evidence>
<dbReference type="PANTHER" id="PTHR30535:SF34">
    <property type="entry name" value="MOLYBDATE-BINDING PROTEIN MOLA"/>
    <property type="match status" value="1"/>
</dbReference>
<protein>
    <submittedName>
        <fullName evidence="4">Iron ABC transporter substrate-binding protein</fullName>
    </submittedName>
    <submittedName>
        <fullName evidence="3">Vitamin B12-binding protein</fullName>
    </submittedName>
</protein>
<dbReference type="Proteomes" id="UP000216538">
    <property type="component" value="Unassembled WGS sequence"/>
</dbReference>
<feature type="chain" id="PRO_5044572092" evidence="1">
    <location>
        <begin position="30"/>
        <end position="378"/>
    </location>
</feature>
<dbReference type="Proteomes" id="UP000005756">
    <property type="component" value="Unassembled WGS sequence"/>
</dbReference>
<dbReference type="PANTHER" id="PTHR30535">
    <property type="entry name" value="VITAMIN B12-BINDING PROTEIN"/>
    <property type="match status" value="1"/>
</dbReference>
<gene>
    <name evidence="4" type="ORF">CE457_00640</name>
    <name evidence="3" type="ORF">KUC_0681</name>
</gene>
<dbReference type="RefSeq" id="WP_007111667.1">
    <property type="nucleotide sequence ID" value="NZ_JH393257.1"/>
</dbReference>
<evidence type="ECO:0000313" key="4">
    <source>
        <dbReference type="EMBL" id="OZT75770.1"/>
    </source>
</evidence>
<organism evidence="3 5">
    <name type="scientific">Vreelandella boliviensis LC1</name>
    <dbReference type="NCBI Taxonomy" id="1072583"/>
    <lineage>
        <taxon>Bacteria</taxon>
        <taxon>Pseudomonadati</taxon>
        <taxon>Pseudomonadota</taxon>
        <taxon>Gammaproteobacteria</taxon>
        <taxon>Oceanospirillales</taxon>
        <taxon>Halomonadaceae</taxon>
        <taxon>Vreelandella</taxon>
    </lineage>
</organism>
<dbReference type="STRING" id="1072583.KUC_0681"/>
<dbReference type="InterPro" id="IPR050902">
    <property type="entry name" value="ABC_Transporter_SBP"/>
</dbReference>
<sequence>MVVEKSGIRAIKHTMAVVLLCLLCAPALAESRVVTDVLDREVTLDLPAERVFLGFYYPDYMAIGGVDAFDQVVGFSKDVWSVWNPVSWERFSSAVPRLNELPDVGEVEAGTFSVEKLLSLDPDVAVLADWQYKALGPDVDRIEDAGIPIVVVDYNAQTLERHLESTRLLGIVSGEEARAETIADEYRATVERITQRIADADRQPPRVYVEFGNKGPSEYSFTYGKNMWGAVIDVTGGDNIARPYVEWWGPMNPEQVLASRPEVIIIAGRETELDKNDEAMVMGIDIPREEAQRRLAGFAERSGWSSLPAIQNGRLYGVYQGASRSITDAAMIEYFAKVTYPDLFEDLAPRQTYLDFHERYLPVVPEGTFMVTAPNVGD</sequence>
<feature type="domain" description="Fe/B12 periplasmic-binding" evidence="2">
    <location>
        <begin position="40"/>
        <end position="347"/>
    </location>
</feature>
<dbReference type="EMBL" id="NPEY01000001">
    <property type="protein sequence ID" value="OZT75770.1"/>
    <property type="molecule type" value="Genomic_DNA"/>
</dbReference>
<accession>A0A265E2L5</accession>
<evidence type="ECO:0000313" key="5">
    <source>
        <dbReference type="Proteomes" id="UP000005756"/>
    </source>
</evidence>
<feature type="signal peptide" evidence="1">
    <location>
        <begin position="1"/>
        <end position="29"/>
    </location>
</feature>
<reference evidence="4 6" key="2">
    <citation type="submission" date="2017-07" db="EMBL/GenBank/DDBJ databases">
        <title>Shotgun whole genome sequences of three halophilic bacterial isolates.</title>
        <authorList>
            <person name="Pozzo T."/>
            <person name="Higdon S.M."/>
            <person name="Quillaguaman J."/>
        </authorList>
    </citation>
    <scope>NUCLEOTIDE SEQUENCE [LARGE SCALE GENOMIC DNA]</scope>
    <source>
        <strain evidence="4 6">LC1</strain>
    </source>
</reference>
<evidence type="ECO:0000256" key="1">
    <source>
        <dbReference type="SAM" id="SignalP"/>
    </source>
</evidence>